<dbReference type="Proteomes" id="UP000305881">
    <property type="component" value="Chromosome"/>
</dbReference>
<sequence>MILTKHAETRIQQRCIPKLVLDLLIEHGAVEHQHGGTELIYFKEKNFQKARNQLERLLKEFDKLKDVYMIKSHQADEQIVVTTGYLTGSPRTKTHRQ</sequence>
<dbReference type="OrthoDB" id="5587990at2"/>
<gene>
    <name evidence="2" type="ORF">EQU24_21800</name>
</gene>
<proteinExistence type="predicted"/>
<dbReference type="EMBL" id="CP035467">
    <property type="protein sequence ID" value="QCW84579.1"/>
    <property type="molecule type" value="Genomic_DNA"/>
</dbReference>
<keyword evidence="1" id="KW-0175">Coiled coil</keyword>
<dbReference type="AlphaFoldDB" id="A0A4P9USQ6"/>
<feature type="coiled-coil region" evidence="1">
    <location>
        <begin position="40"/>
        <end position="67"/>
    </location>
</feature>
<dbReference type="RefSeq" id="WP_017841538.1">
    <property type="nucleotide sequence ID" value="NZ_CP035467.1"/>
</dbReference>
<protein>
    <recommendedName>
        <fullName evidence="4">DUF4258 domain-containing protein</fullName>
    </recommendedName>
</protein>
<organism evidence="2 3">
    <name type="scientific">Methylotuvimicrobium buryatense</name>
    <name type="common">Methylomicrobium buryatense</name>
    <dbReference type="NCBI Taxonomy" id="95641"/>
    <lineage>
        <taxon>Bacteria</taxon>
        <taxon>Pseudomonadati</taxon>
        <taxon>Pseudomonadota</taxon>
        <taxon>Gammaproteobacteria</taxon>
        <taxon>Methylococcales</taxon>
        <taxon>Methylococcaceae</taxon>
        <taxon>Methylotuvimicrobium</taxon>
    </lineage>
</organism>
<name>A0A4P9USQ6_METBY</name>
<reference evidence="3" key="1">
    <citation type="journal article" date="2019" name="J. Bacteriol.">
        <title>A Mutagenic Screen Identifies a TonB-Dependent Receptor Required for the Lanthanide Metal Switch in the Type I Methanotroph 'Methylotuvimicrobium buryatense' 5GB1C.</title>
        <authorList>
            <person name="Groom J.D."/>
            <person name="Ford S.M."/>
            <person name="Pesesky M.W."/>
            <person name="Lidstrom M.E."/>
        </authorList>
    </citation>
    <scope>NUCLEOTIDE SEQUENCE [LARGE SCALE GENOMIC DNA]</scope>
    <source>
        <strain evidence="3">5GB1C</strain>
    </source>
</reference>
<keyword evidence="3" id="KW-1185">Reference proteome</keyword>
<evidence type="ECO:0000256" key="1">
    <source>
        <dbReference type="SAM" id="Coils"/>
    </source>
</evidence>
<evidence type="ECO:0000313" key="3">
    <source>
        <dbReference type="Proteomes" id="UP000305881"/>
    </source>
</evidence>
<evidence type="ECO:0008006" key="4">
    <source>
        <dbReference type="Google" id="ProtNLM"/>
    </source>
</evidence>
<evidence type="ECO:0000313" key="2">
    <source>
        <dbReference type="EMBL" id="QCW84579.1"/>
    </source>
</evidence>
<dbReference type="KEGG" id="mbur:EQU24_21800"/>
<dbReference type="STRING" id="675511.GCA_000341735_03068"/>
<accession>A0A4P9USQ6</accession>